<evidence type="ECO:0000313" key="5">
    <source>
        <dbReference type="Proteomes" id="UP001314205"/>
    </source>
</evidence>
<dbReference type="AlphaFoldDB" id="A0AAV1M1L2"/>
<dbReference type="InterPro" id="IPR013783">
    <property type="entry name" value="Ig-like_fold"/>
</dbReference>
<proteinExistence type="predicted"/>
<sequence>MSLKLLDLRVPAYVLFGSQPELTCQWELGPNEMLYSIKWYKDGKEFFRHLPRDPEPYRKFHLPGVEVEKSDALGSNITLSAATLETGGRYRCEISGERPLFHTVSDHADMLIVVLPEYGPAISGFRTHYQIGDRVRVNCTSGRSRPAIRLAWYINGEPAPFSATMTPVVFKDHDGFETTSVGLDFRVTEQHFRNGAFKVKCLATLASIYWRSNEESARNSKTRMIDALEVMPYNATDSDAAKLLPGNFAHKPKFSAILTVPIVQFIIYIYLK</sequence>
<keyword evidence="2" id="KW-1133">Transmembrane helix</keyword>
<name>A0AAV1M1L2_9NEOP</name>
<keyword evidence="2" id="KW-0812">Transmembrane</keyword>
<dbReference type="Proteomes" id="UP001314205">
    <property type="component" value="Unassembled WGS sequence"/>
</dbReference>
<dbReference type="PANTHER" id="PTHR21261">
    <property type="entry name" value="BEAT PROTEIN"/>
    <property type="match status" value="1"/>
</dbReference>
<keyword evidence="5" id="KW-1185">Reference proteome</keyword>
<gene>
    <name evidence="4" type="ORF">PARMNEM_LOCUS19857</name>
</gene>
<feature type="transmembrane region" description="Helical" evidence="2">
    <location>
        <begin position="254"/>
        <end position="271"/>
    </location>
</feature>
<feature type="domain" description="Ig-like" evidence="3">
    <location>
        <begin position="17"/>
        <end position="105"/>
    </location>
</feature>
<dbReference type="InterPro" id="IPR007110">
    <property type="entry name" value="Ig-like_dom"/>
</dbReference>
<keyword evidence="1" id="KW-1015">Disulfide bond</keyword>
<dbReference type="PROSITE" id="PS50835">
    <property type="entry name" value="IG_LIKE"/>
    <property type="match status" value="1"/>
</dbReference>
<dbReference type="Gene3D" id="2.60.40.10">
    <property type="entry name" value="Immunoglobulins"/>
    <property type="match status" value="2"/>
</dbReference>
<dbReference type="EMBL" id="CAVLGL010000126">
    <property type="protein sequence ID" value="CAK1601188.1"/>
    <property type="molecule type" value="Genomic_DNA"/>
</dbReference>
<dbReference type="InterPro" id="IPR013162">
    <property type="entry name" value="CD80_C2-set"/>
</dbReference>
<reference evidence="4 5" key="1">
    <citation type="submission" date="2023-11" db="EMBL/GenBank/DDBJ databases">
        <authorList>
            <person name="Hedman E."/>
            <person name="Englund M."/>
            <person name="Stromberg M."/>
            <person name="Nyberg Akerstrom W."/>
            <person name="Nylinder S."/>
            <person name="Jareborg N."/>
            <person name="Kallberg Y."/>
            <person name="Kronander E."/>
        </authorList>
    </citation>
    <scope>NUCLEOTIDE SEQUENCE [LARGE SCALE GENOMIC DNA]</scope>
</reference>
<organism evidence="4 5">
    <name type="scientific">Parnassius mnemosyne</name>
    <name type="common">clouded apollo</name>
    <dbReference type="NCBI Taxonomy" id="213953"/>
    <lineage>
        <taxon>Eukaryota</taxon>
        <taxon>Metazoa</taxon>
        <taxon>Ecdysozoa</taxon>
        <taxon>Arthropoda</taxon>
        <taxon>Hexapoda</taxon>
        <taxon>Insecta</taxon>
        <taxon>Pterygota</taxon>
        <taxon>Neoptera</taxon>
        <taxon>Endopterygota</taxon>
        <taxon>Lepidoptera</taxon>
        <taxon>Glossata</taxon>
        <taxon>Ditrysia</taxon>
        <taxon>Papilionoidea</taxon>
        <taxon>Papilionidae</taxon>
        <taxon>Parnassiinae</taxon>
        <taxon>Parnassini</taxon>
        <taxon>Parnassius</taxon>
        <taxon>Driopa</taxon>
    </lineage>
</organism>
<dbReference type="FunFam" id="2.60.40.10:FF:000437">
    <property type="entry name" value="Beat-IIIc, isoform A"/>
    <property type="match status" value="1"/>
</dbReference>
<evidence type="ECO:0000256" key="1">
    <source>
        <dbReference type="ARBA" id="ARBA00023157"/>
    </source>
</evidence>
<dbReference type="SUPFAM" id="SSF48726">
    <property type="entry name" value="Immunoglobulin"/>
    <property type="match status" value="2"/>
</dbReference>
<dbReference type="PANTHER" id="PTHR21261:SF5">
    <property type="entry name" value="BEATEN PATH VA, ISOFORM A-RELATED"/>
    <property type="match status" value="1"/>
</dbReference>
<evidence type="ECO:0000256" key="2">
    <source>
        <dbReference type="SAM" id="Phobius"/>
    </source>
</evidence>
<evidence type="ECO:0000313" key="4">
    <source>
        <dbReference type="EMBL" id="CAK1601188.1"/>
    </source>
</evidence>
<dbReference type="InterPro" id="IPR036179">
    <property type="entry name" value="Ig-like_dom_sf"/>
</dbReference>
<dbReference type="Pfam" id="PF08205">
    <property type="entry name" value="C2-set_2"/>
    <property type="match status" value="1"/>
</dbReference>
<keyword evidence="2" id="KW-0472">Membrane</keyword>
<evidence type="ECO:0000259" key="3">
    <source>
        <dbReference type="PROSITE" id="PS50835"/>
    </source>
</evidence>
<comment type="caution">
    <text evidence="4">The sequence shown here is derived from an EMBL/GenBank/DDBJ whole genome shotgun (WGS) entry which is preliminary data.</text>
</comment>
<protein>
    <recommendedName>
        <fullName evidence="3">Ig-like domain-containing protein</fullName>
    </recommendedName>
</protein>
<accession>A0AAV1M1L2</accession>